<dbReference type="InterPro" id="IPR037518">
    <property type="entry name" value="MPN"/>
</dbReference>
<dbReference type="GO" id="GO:0046872">
    <property type="term" value="F:metal ion binding"/>
    <property type="evidence" value="ECO:0007669"/>
    <property type="project" value="UniProtKB-KW"/>
</dbReference>
<dbReference type="InterPro" id="IPR001405">
    <property type="entry name" value="UPF0758"/>
</dbReference>
<keyword evidence="1" id="KW-0645">Protease</keyword>
<dbReference type="EMBL" id="JAASQV010000001">
    <property type="protein sequence ID" value="NIJ63200.1"/>
    <property type="molecule type" value="Genomic_DNA"/>
</dbReference>
<dbReference type="RefSeq" id="WP_167297783.1">
    <property type="nucleotide sequence ID" value="NZ_CP170557.1"/>
</dbReference>
<evidence type="ECO:0000256" key="2">
    <source>
        <dbReference type="ARBA" id="ARBA00022723"/>
    </source>
</evidence>
<gene>
    <name evidence="7" type="ORF">FHR20_000131</name>
</gene>
<protein>
    <submittedName>
        <fullName evidence="7">DNA repair protein RadC</fullName>
    </submittedName>
</protein>
<evidence type="ECO:0000256" key="1">
    <source>
        <dbReference type="ARBA" id="ARBA00022670"/>
    </source>
</evidence>
<dbReference type="PROSITE" id="PS50249">
    <property type="entry name" value="MPN"/>
    <property type="match status" value="1"/>
</dbReference>
<dbReference type="PROSITE" id="PS01302">
    <property type="entry name" value="UPF0758"/>
    <property type="match status" value="1"/>
</dbReference>
<dbReference type="InterPro" id="IPR020891">
    <property type="entry name" value="UPF0758_CS"/>
</dbReference>
<sequence>MERLIAPFLGERSGDLARTLIAAHGSLAAVLNADETLLGEELDGDDRAAALLALAREIHLFLLREPIRDREIVGNYADLVAYLRADLTYKRTEQVRILFLSSANRLLRDEIVSEGCLDEAPLYVRDILRRALQVGAGAIIVVHNHPSGDATPSKADIDITRQLIEAGRTLGVVVHDHLVVAGSGIVSMRNLGLI</sequence>
<dbReference type="SUPFAM" id="SSF102712">
    <property type="entry name" value="JAB1/MPN domain"/>
    <property type="match status" value="1"/>
</dbReference>
<dbReference type="AlphaFoldDB" id="A0A7X5UVT4"/>
<keyword evidence="4" id="KW-0862">Zinc</keyword>
<evidence type="ECO:0000313" key="7">
    <source>
        <dbReference type="EMBL" id="NIJ63200.1"/>
    </source>
</evidence>
<proteinExistence type="predicted"/>
<dbReference type="GO" id="GO:0006508">
    <property type="term" value="P:proteolysis"/>
    <property type="evidence" value="ECO:0007669"/>
    <property type="project" value="UniProtKB-KW"/>
</dbReference>
<dbReference type="InterPro" id="IPR025657">
    <property type="entry name" value="RadC_JAB"/>
</dbReference>
<dbReference type="Proteomes" id="UP000564677">
    <property type="component" value="Unassembled WGS sequence"/>
</dbReference>
<accession>A0A7X5UVT4</accession>
<dbReference type="GO" id="GO:0008237">
    <property type="term" value="F:metallopeptidase activity"/>
    <property type="evidence" value="ECO:0007669"/>
    <property type="project" value="UniProtKB-KW"/>
</dbReference>
<keyword evidence="8" id="KW-1185">Reference proteome</keyword>
<dbReference type="Pfam" id="PF04002">
    <property type="entry name" value="RadC"/>
    <property type="match status" value="1"/>
</dbReference>
<evidence type="ECO:0000256" key="4">
    <source>
        <dbReference type="ARBA" id="ARBA00022833"/>
    </source>
</evidence>
<keyword evidence="5" id="KW-0482">Metalloprotease</keyword>
<comment type="caution">
    <text evidence="7">The sequence shown here is derived from an EMBL/GenBank/DDBJ whole genome shotgun (WGS) entry which is preliminary data.</text>
</comment>
<dbReference type="PANTHER" id="PTHR30471">
    <property type="entry name" value="DNA REPAIR PROTEIN RADC"/>
    <property type="match status" value="1"/>
</dbReference>
<keyword evidence="2" id="KW-0479">Metal-binding</keyword>
<evidence type="ECO:0000259" key="6">
    <source>
        <dbReference type="PROSITE" id="PS50249"/>
    </source>
</evidence>
<dbReference type="Gene3D" id="3.40.140.10">
    <property type="entry name" value="Cytidine Deaminase, domain 2"/>
    <property type="match status" value="1"/>
</dbReference>
<organism evidence="7 8">
    <name type="scientific">Sphingomonas leidyi</name>
    <dbReference type="NCBI Taxonomy" id="68569"/>
    <lineage>
        <taxon>Bacteria</taxon>
        <taxon>Pseudomonadati</taxon>
        <taxon>Pseudomonadota</taxon>
        <taxon>Alphaproteobacteria</taxon>
        <taxon>Sphingomonadales</taxon>
        <taxon>Sphingomonadaceae</taxon>
        <taxon>Sphingomonas</taxon>
    </lineage>
</organism>
<keyword evidence="3" id="KW-0378">Hydrolase</keyword>
<feature type="domain" description="MPN" evidence="6">
    <location>
        <begin position="72"/>
        <end position="194"/>
    </location>
</feature>
<dbReference type="PANTHER" id="PTHR30471:SF3">
    <property type="entry name" value="UPF0758 PROTEIN YEES-RELATED"/>
    <property type="match status" value="1"/>
</dbReference>
<evidence type="ECO:0000256" key="5">
    <source>
        <dbReference type="ARBA" id="ARBA00023049"/>
    </source>
</evidence>
<evidence type="ECO:0000256" key="3">
    <source>
        <dbReference type="ARBA" id="ARBA00022801"/>
    </source>
</evidence>
<evidence type="ECO:0000313" key="8">
    <source>
        <dbReference type="Proteomes" id="UP000564677"/>
    </source>
</evidence>
<dbReference type="CDD" id="cd08071">
    <property type="entry name" value="MPN_DUF2466"/>
    <property type="match status" value="1"/>
</dbReference>
<reference evidence="7 8" key="1">
    <citation type="submission" date="2020-03" db="EMBL/GenBank/DDBJ databases">
        <title>Genomic Encyclopedia of Type Strains, Phase IV (KMG-IV): sequencing the most valuable type-strain genomes for metagenomic binning, comparative biology and taxonomic classification.</title>
        <authorList>
            <person name="Goeker M."/>
        </authorList>
    </citation>
    <scope>NUCLEOTIDE SEQUENCE [LARGE SCALE GENOMIC DNA]</scope>
    <source>
        <strain evidence="7 8">DSM 4733</strain>
    </source>
</reference>
<name>A0A7X5UVT4_9SPHN</name>